<dbReference type="InterPro" id="IPR020103">
    <property type="entry name" value="PsdUridine_synth_cat_dom_sf"/>
</dbReference>
<dbReference type="PROSITE" id="PS50889">
    <property type="entry name" value="S4"/>
    <property type="match status" value="1"/>
</dbReference>
<protein>
    <submittedName>
        <fullName evidence="5">rRNA pseudouridine synthase</fullName>
    </submittedName>
</protein>
<comment type="caution">
    <text evidence="5">The sequence shown here is derived from an EMBL/GenBank/DDBJ whole genome shotgun (WGS) entry which is preliminary data.</text>
</comment>
<keyword evidence="2" id="KW-0413">Isomerase</keyword>
<dbReference type="PANTHER" id="PTHR47683">
    <property type="entry name" value="PSEUDOURIDINE SYNTHASE FAMILY PROTEIN-RELATED"/>
    <property type="match status" value="1"/>
</dbReference>
<evidence type="ECO:0000313" key="6">
    <source>
        <dbReference type="Proteomes" id="UP001057375"/>
    </source>
</evidence>
<dbReference type="InterPro" id="IPR042092">
    <property type="entry name" value="PsdUridine_s_RsuA/RluB/E/F_cat"/>
</dbReference>
<feature type="domain" description="Pseudouridine synthase RsuA/RluA-like" evidence="4">
    <location>
        <begin position="53"/>
        <end position="145"/>
    </location>
</feature>
<name>A0ABQ5KYP6_9EUKA</name>
<feature type="non-terminal residue" evidence="5">
    <location>
        <position position="1"/>
    </location>
</feature>
<evidence type="ECO:0000313" key="5">
    <source>
        <dbReference type="EMBL" id="GKT37542.1"/>
    </source>
</evidence>
<dbReference type="Proteomes" id="UP001057375">
    <property type="component" value="Unassembled WGS sequence"/>
</dbReference>
<dbReference type="InterPro" id="IPR006145">
    <property type="entry name" value="PsdUridine_synth_RsuA/RluA"/>
</dbReference>
<dbReference type="Gene3D" id="3.30.70.580">
    <property type="entry name" value="Pseudouridine synthase I, catalytic domain, N-terminal subdomain"/>
    <property type="match status" value="1"/>
</dbReference>
<dbReference type="InterPro" id="IPR018496">
    <property type="entry name" value="PsdUridine_synth_RsuA/RluB_CS"/>
</dbReference>
<keyword evidence="3" id="KW-0694">RNA-binding</keyword>
<evidence type="ECO:0000256" key="3">
    <source>
        <dbReference type="PROSITE-ProRule" id="PRU00182"/>
    </source>
</evidence>
<sequence>GVASRRKSEEHILAGLVQVNGQTVTELGIKIDPAVDRVYFNGALIQPEEETVYILLNKPTGYITSVKDQFNRQTVVDLIQGVSVRIYPVGRLDYDTSGLLILTNDGDLTNQITHPSHKVEKTYVAKIKGILTKLELKKIQEGIDIGGYVTAPSKAKILKQSGGFT</sequence>
<dbReference type="CDD" id="cd00165">
    <property type="entry name" value="S4"/>
    <property type="match status" value="1"/>
</dbReference>
<dbReference type="EMBL" id="BQXS01004782">
    <property type="protein sequence ID" value="GKT37542.1"/>
    <property type="molecule type" value="Genomic_DNA"/>
</dbReference>
<reference evidence="5" key="1">
    <citation type="submission" date="2022-03" db="EMBL/GenBank/DDBJ databases">
        <title>Draft genome sequence of Aduncisulcus paluster, a free-living microaerophilic Fornicata.</title>
        <authorList>
            <person name="Yuyama I."/>
            <person name="Kume K."/>
            <person name="Tamura T."/>
            <person name="Inagaki Y."/>
            <person name="Hashimoto T."/>
        </authorList>
    </citation>
    <scope>NUCLEOTIDE SEQUENCE</scope>
    <source>
        <strain evidence="5">NY0171</strain>
    </source>
</reference>
<dbReference type="Gene3D" id="3.30.70.1560">
    <property type="entry name" value="Alpha-L RNA-binding motif"/>
    <property type="match status" value="1"/>
</dbReference>
<organism evidence="5 6">
    <name type="scientific">Aduncisulcus paluster</name>
    <dbReference type="NCBI Taxonomy" id="2918883"/>
    <lineage>
        <taxon>Eukaryota</taxon>
        <taxon>Metamonada</taxon>
        <taxon>Carpediemonas-like organisms</taxon>
        <taxon>Aduncisulcus</taxon>
    </lineage>
</organism>
<comment type="similarity">
    <text evidence="1">Belongs to the pseudouridine synthase RsuA family.</text>
</comment>
<dbReference type="PANTHER" id="PTHR47683:SF2">
    <property type="entry name" value="RNA-BINDING S4 DOMAIN-CONTAINING PROTEIN"/>
    <property type="match status" value="1"/>
</dbReference>
<evidence type="ECO:0000259" key="4">
    <source>
        <dbReference type="Pfam" id="PF00849"/>
    </source>
</evidence>
<evidence type="ECO:0000256" key="1">
    <source>
        <dbReference type="ARBA" id="ARBA00008348"/>
    </source>
</evidence>
<dbReference type="PROSITE" id="PS01149">
    <property type="entry name" value="PSI_RSU"/>
    <property type="match status" value="1"/>
</dbReference>
<dbReference type="SUPFAM" id="SSF55120">
    <property type="entry name" value="Pseudouridine synthase"/>
    <property type="match status" value="1"/>
</dbReference>
<gene>
    <name evidence="5" type="ORF">ADUPG1_003480</name>
</gene>
<dbReference type="CDD" id="cd02870">
    <property type="entry name" value="PseudoU_synth_RsuA_like"/>
    <property type="match status" value="1"/>
</dbReference>
<keyword evidence="6" id="KW-1185">Reference proteome</keyword>
<dbReference type="SUPFAM" id="SSF55174">
    <property type="entry name" value="Alpha-L RNA-binding motif"/>
    <property type="match status" value="1"/>
</dbReference>
<accession>A0ABQ5KYP6</accession>
<dbReference type="InterPro" id="IPR036986">
    <property type="entry name" value="S4_RNA-bd_sf"/>
</dbReference>
<feature type="non-terminal residue" evidence="5">
    <location>
        <position position="165"/>
    </location>
</feature>
<dbReference type="Pfam" id="PF00849">
    <property type="entry name" value="PseudoU_synth_2"/>
    <property type="match status" value="1"/>
</dbReference>
<proteinExistence type="inferred from homology"/>
<dbReference type="Gene3D" id="3.10.290.10">
    <property type="entry name" value="RNA-binding S4 domain"/>
    <property type="match status" value="1"/>
</dbReference>
<evidence type="ECO:0000256" key="2">
    <source>
        <dbReference type="ARBA" id="ARBA00023235"/>
    </source>
</evidence>
<dbReference type="InterPro" id="IPR050343">
    <property type="entry name" value="RsuA_PseudoU_synthase"/>
</dbReference>
<dbReference type="InterPro" id="IPR020094">
    <property type="entry name" value="TruA/RsuA/RluB/E/F_N"/>
</dbReference>